<organism evidence="1">
    <name type="scientific">Tanacetum cinerariifolium</name>
    <name type="common">Dalmatian daisy</name>
    <name type="synonym">Chrysanthemum cinerariifolium</name>
    <dbReference type="NCBI Taxonomy" id="118510"/>
    <lineage>
        <taxon>Eukaryota</taxon>
        <taxon>Viridiplantae</taxon>
        <taxon>Streptophyta</taxon>
        <taxon>Embryophyta</taxon>
        <taxon>Tracheophyta</taxon>
        <taxon>Spermatophyta</taxon>
        <taxon>Magnoliopsida</taxon>
        <taxon>eudicotyledons</taxon>
        <taxon>Gunneridae</taxon>
        <taxon>Pentapetalae</taxon>
        <taxon>asterids</taxon>
        <taxon>campanulids</taxon>
        <taxon>Asterales</taxon>
        <taxon>Asteraceae</taxon>
        <taxon>Asteroideae</taxon>
        <taxon>Anthemideae</taxon>
        <taxon>Anthemidinae</taxon>
        <taxon>Tanacetum</taxon>
    </lineage>
</organism>
<comment type="caution">
    <text evidence="1">The sequence shown here is derived from an EMBL/GenBank/DDBJ whole genome shotgun (WGS) entry which is preliminary data.</text>
</comment>
<feature type="non-terminal residue" evidence="1">
    <location>
        <position position="1"/>
    </location>
</feature>
<gene>
    <name evidence="1" type="ORF">Tci_877121</name>
</gene>
<sequence>GGDNEVMVVLGWQLGGDKEGARLVRASIKGDEFIKVFG</sequence>
<proteinExistence type="predicted"/>
<accession>A0A699T416</accession>
<protein>
    <submittedName>
        <fullName evidence="1">Uncharacterized protein</fullName>
    </submittedName>
</protein>
<dbReference type="AlphaFoldDB" id="A0A699T416"/>
<name>A0A699T416_TANCI</name>
<dbReference type="EMBL" id="BKCJ011216363">
    <property type="protein sequence ID" value="GFD05152.1"/>
    <property type="molecule type" value="Genomic_DNA"/>
</dbReference>
<reference evidence="1" key="1">
    <citation type="journal article" date="2019" name="Sci. Rep.">
        <title>Draft genome of Tanacetum cinerariifolium, the natural source of mosquito coil.</title>
        <authorList>
            <person name="Yamashiro T."/>
            <person name="Shiraishi A."/>
            <person name="Satake H."/>
            <person name="Nakayama K."/>
        </authorList>
    </citation>
    <scope>NUCLEOTIDE SEQUENCE</scope>
</reference>
<evidence type="ECO:0000313" key="1">
    <source>
        <dbReference type="EMBL" id="GFD05152.1"/>
    </source>
</evidence>